<dbReference type="PANTHER" id="PTHR43030">
    <property type="entry name" value="PHOSPHOENOLPYRUVATE SYNTHASE"/>
    <property type="match status" value="1"/>
</dbReference>
<dbReference type="SUPFAM" id="SSF51621">
    <property type="entry name" value="Phosphoenolpyruvate/pyruvate domain"/>
    <property type="match status" value="1"/>
</dbReference>
<dbReference type="InterPro" id="IPR015813">
    <property type="entry name" value="Pyrv/PenolPyrv_kinase-like_dom"/>
</dbReference>
<evidence type="ECO:0000256" key="11">
    <source>
        <dbReference type="ARBA" id="ARBA00022840"/>
    </source>
</evidence>
<dbReference type="NCBIfam" id="TIGR01418">
    <property type="entry name" value="PEP_synth"/>
    <property type="match status" value="1"/>
</dbReference>
<dbReference type="GO" id="GO:0006094">
    <property type="term" value="P:gluconeogenesis"/>
    <property type="evidence" value="ECO:0007669"/>
    <property type="project" value="UniProtKB-UniPathway"/>
</dbReference>
<evidence type="ECO:0000256" key="8">
    <source>
        <dbReference type="ARBA" id="ARBA00022723"/>
    </source>
</evidence>
<evidence type="ECO:0000256" key="12">
    <source>
        <dbReference type="ARBA" id="ARBA00022842"/>
    </source>
</evidence>
<dbReference type="GO" id="GO:0046872">
    <property type="term" value="F:metal ion binding"/>
    <property type="evidence" value="ECO:0007669"/>
    <property type="project" value="UniProtKB-KW"/>
</dbReference>
<dbReference type="Pfam" id="PF00391">
    <property type="entry name" value="PEP-utilizers"/>
    <property type="match status" value="1"/>
</dbReference>
<keyword evidence="19" id="KW-0670">Pyruvate</keyword>
<comment type="pathway">
    <text evidence="3 15">Carbohydrate biosynthesis; gluconeogenesis.</text>
</comment>
<evidence type="ECO:0000256" key="15">
    <source>
        <dbReference type="PIRNR" id="PIRNR000854"/>
    </source>
</evidence>
<evidence type="ECO:0000256" key="3">
    <source>
        <dbReference type="ARBA" id="ARBA00004742"/>
    </source>
</evidence>
<dbReference type="PANTHER" id="PTHR43030:SF1">
    <property type="entry name" value="PHOSPHOENOLPYRUVATE SYNTHASE"/>
    <property type="match status" value="1"/>
</dbReference>
<evidence type="ECO:0000256" key="4">
    <source>
        <dbReference type="ARBA" id="ARBA00007837"/>
    </source>
</evidence>
<sequence>MAPAHYIRPFDTLALGDVPLVGGKTASLGELQQLLKGAKVAVPEGFAITAQAYRDALTGAGAWEPLRALLEGLDVEDVAELARRAAEARRIVYEATGGEDLRRQIVEGFRELKRAVGADISVAVRSSATAEDLPTASFAGQHESFLHVRDEAALIEACRRCFASLFTDRAVVYRTHNGFDHLKVALSIAVMRMVRSDRAASGVTFTLDTESGFRDVVFVTGAYGLGENVVQGLVDPDEFYVHKPTFRQGYRAVLKRSLGAKQTRIVWDRRAGGAALKTLPVGRAERGRYCLTDAEVMDLTDVAIRIEDHYSKRAGRPTPMDIEWAKDAVDGRLYVVQARPETVASQRGQTLETFRLTGSGPVLATGKAVGERIASGRVRVIRGPADLRAFQEGEVLVAPATSPDWEPVMKRAAAVVTDRGGRTCHAAIVARELGLPAVVGAGDATARLGDGGLVTVSCAEGETGRVYQGRVPFEVTRLDLASLATPVTEVMLNLAHPELAFRFAQLPSAGVGLARLEFVIGEQIRLHPMAAAHPDRVTSARQRAQIARLSRGFPSPRAYFVERLVEGAGVIAAAFHPRPVIVRLSDFKTNEYARLTGGADFEPREENPMLGFRGASRYAHPLYADGFALECEALARVRRDLGLKNLKVMIPFCRRVEEARRVLDAMAANGLKRGEDGLEVYVMCEIPNNVIQIDAFAELFDGFSIGSNDLTQLVLGVDRDSETVAFDFDERDPGVLEMLRQAVTGAHRNGRHVGICGEAPATYPEVAAFLAGVGIDSISVNPQSLPRTLAAVREAEAAAAKAPARELSKIGGV</sequence>
<comment type="similarity">
    <text evidence="4 15">Belongs to the PEP-utilizing enzyme family.</text>
</comment>
<dbReference type="SUPFAM" id="SSF52009">
    <property type="entry name" value="Phosphohistidine domain"/>
    <property type="match status" value="1"/>
</dbReference>
<evidence type="ECO:0000256" key="7">
    <source>
        <dbReference type="ARBA" id="ARBA00022679"/>
    </source>
</evidence>
<dbReference type="OrthoDB" id="9765468at2"/>
<dbReference type="PIRSF" id="PIRSF000854">
    <property type="entry name" value="PEP_synthase"/>
    <property type="match status" value="1"/>
</dbReference>
<dbReference type="InterPro" id="IPR002192">
    <property type="entry name" value="PPDK_AMP/ATP-bd"/>
</dbReference>
<feature type="domain" description="PEP-utilising enzyme C-terminal" evidence="18">
    <location>
        <begin position="488"/>
        <end position="796"/>
    </location>
</feature>
<dbReference type="PROSITE" id="PS00742">
    <property type="entry name" value="PEP_ENZYMES_2"/>
    <property type="match status" value="1"/>
</dbReference>
<dbReference type="InterPro" id="IPR000121">
    <property type="entry name" value="PEP_util_C"/>
</dbReference>
<evidence type="ECO:0000256" key="5">
    <source>
        <dbReference type="ARBA" id="ARBA00011996"/>
    </source>
</evidence>
<feature type="domain" description="PEP-utilising enzyme mobile" evidence="16">
    <location>
        <begin position="390"/>
        <end position="461"/>
    </location>
</feature>
<dbReference type="SUPFAM" id="SSF56059">
    <property type="entry name" value="Glutathione synthetase ATP-binding domain-like"/>
    <property type="match status" value="1"/>
</dbReference>
<dbReference type="HOGENOM" id="CLU_007308_6_2_5"/>
<evidence type="ECO:0000256" key="13">
    <source>
        <dbReference type="ARBA" id="ARBA00033470"/>
    </source>
</evidence>
<comment type="cofactor">
    <cofactor evidence="1 15">
        <name>Mg(2+)</name>
        <dbReference type="ChEBI" id="CHEBI:18420"/>
    </cofactor>
</comment>
<accession>B4REC9</accession>
<dbReference type="eggNOG" id="COG0574">
    <property type="taxonomic scope" value="Bacteria"/>
</dbReference>
<dbReference type="UniPathway" id="UPA00138"/>
<feature type="domain" description="Pyruvate phosphate dikinase AMP/ATP-binding" evidence="17">
    <location>
        <begin position="19"/>
        <end position="348"/>
    </location>
</feature>
<dbReference type="InterPro" id="IPR006319">
    <property type="entry name" value="PEP_synth"/>
</dbReference>
<dbReference type="FunFam" id="3.30.1490.20:FF:000010">
    <property type="entry name" value="Phosphoenolpyruvate synthase"/>
    <property type="match status" value="1"/>
</dbReference>
<evidence type="ECO:0000259" key="16">
    <source>
        <dbReference type="Pfam" id="PF00391"/>
    </source>
</evidence>
<dbReference type="InterPro" id="IPR036637">
    <property type="entry name" value="Phosphohistidine_dom_sf"/>
</dbReference>
<dbReference type="GO" id="GO:0005524">
    <property type="term" value="F:ATP binding"/>
    <property type="evidence" value="ECO:0007669"/>
    <property type="project" value="UniProtKB-KW"/>
</dbReference>
<evidence type="ECO:0000256" key="14">
    <source>
        <dbReference type="ARBA" id="ARBA00047700"/>
    </source>
</evidence>
<keyword evidence="20" id="KW-1185">Reference proteome</keyword>
<dbReference type="Gene3D" id="3.50.30.10">
    <property type="entry name" value="Phosphohistidine domain"/>
    <property type="match status" value="1"/>
</dbReference>
<dbReference type="InterPro" id="IPR008279">
    <property type="entry name" value="PEP-util_enz_mobile_dom"/>
</dbReference>
<comment type="catalytic activity">
    <reaction evidence="14 15">
        <text>pyruvate + ATP + H2O = phosphoenolpyruvate + AMP + phosphate + 2 H(+)</text>
        <dbReference type="Rhea" id="RHEA:11364"/>
        <dbReference type="ChEBI" id="CHEBI:15361"/>
        <dbReference type="ChEBI" id="CHEBI:15377"/>
        <dbReference type="ChEBI" id="CHEBI:15378"/>
        <dbReference type="ChEBI" id="CHEBI:30616"/>
        <dbReference type="ChEBI" id="CHEBI:43474"/>
        <dbReference type="ChEBI" id="CHEBI:58702"/>
        <dbReference type="ChEBI" id="CHEBI:456215"/>
        <dbReference type="EC" id="2.7.9.2"/>
    </reaction>
</comment>
<dbReference type="RefSeq" id="WP_012521019.1">
    <property type="nucleotide sequence ID" value="NC_011144.1"/>
</dbReference>
<dbReference type="Gene3D" id="3.30.1490.20">
    <property type="entry name" value="ATP-grasp fold, A domain"/>
    <property type="match status" value="1"/>
</dbReference>
<dbReference type="EMBL" id="CP000747">
    <property type="protein sequence ID" value="ACG76871.1"/>
    <property type="molecule type" value="Genomic_DNA"/>
</dbReference>
<dbReference type="Gene3D" id="3.20.20.60">
    <property type="entry name" value="Phosphoenolpyruvate-binding domains"/>
    <property type="match status" value="1"/>
</dbReference>
<evidence type="ECO:0000259" key="18">
    <source>
        <dbReference type="Pfam" id="PF02896"/>
    </source>
</evidence>
<keyword evidence="10 15" id="KW-0418">Kinase</keyword>
<evidence type="ECO:0000256" key="2">
    <source>
        <dbReference type="ARBA" id="ARBA00002988"/>
    </source>
</evidence>
<evidence type="ECO:0000259" key="17">
    <source>
        <dbReference type="Pfam" id="PF01326"/>
    </source>
</evidence>
<evidence type="ECO:0000256" key="9">
    <source>
        <dbReference type="ARBA" id="ARBA00022741"/>
    </source>
</evidence>
<dbReference type="Pfam" id="PF02896">
    <property type="entry name" value="PEP-utilizers_C"/>
    <property type="match status" value="1"/>
</dbReference>
<dbReference type="PROSITE" id="PS00370">
    <property type="entry name" value="PEP_ENZYMES_PHOS_SITE"/>
    <property type="match status" value="1"/>
</dbReference>
<reference evidence="19 20" key="1">
    <citation type="journal article" date="2008" name="BMC Genomics">
        <title>Complete genome of Phenylobacterium zucineum - a novel facultative intracellular bacterium isolated from human erythroleukemia cell line K562.</title>
        <authorList>
            <person name="Luo Y."/>
            <person name="Xu X."/>
            <person name="Ding Z."/>
            <person name="Liu Z."/>
            <person name="Zhang B."/>
            <person name="Yan Z."/>
            <person name="Sun J."/>
            <person name="Hu S."/>
            <person name="Hu X."/>
        </authorList>
    </citation>
    <scope>NUCLEOTIDE SEQUENCE [LARGE SCALE GENOMIC DNA]</scope>
    <source>
        <strain evidence="19 20">HLK1</strain>
    </source>
</reference>
<keyword evidence="7 15" id="KW-0808">Transferase</keyword>
<protein>
    <recommendedName>
        <fullName evidence="6 15">Phosphoenolpyruvate synthase</fullName>
        <shortName evidence="15">PEP synthase</shortName>
        <ecNumber evidence="5 15">2.7.9.2</ecNumber>
    </recommendedName>
    <alternativeName>
        <fullName evidence="13 15">Pyruvate, water dikinase</fullName>
    </alternativeName>
</protein>
<dbReference type="STRING" id="450851.PHZ_c0457"/>
<dbReference type="InterPro" id="IPR023151">
    <property type="entry name" value="PEP_util_CS"/>
</dbReference>
<dbReference type="NCBIfam" id="NF005057">
    <property type="entry name" value="PRK06464.1"/>
    <property type="match status" value="1"/>
</dbReference>
<dbReference type="Proteomes" id="UP000001868">
    <property type="component" value="Chromosome"/>
</dbReference>
<dbReference type="EC" id="2.7.9.2" evidence="5 15"/>
<name>B4REC9_PHEZH</name>
<gene>
    <name evidence="19" type="primary">ppsA</name>
    <name evidence="19" type="ordered locus">PHZ_c0457</name>
</gene>
<keyword evidence="9 15" id="KW-0547">Nucleotide-binding</keyword>
<dbReference type="eggNOG" id="COG1080">
    <property type="taxonomic scope" value="Bacteria"/>
</dbReference>
<keyword evidence="12 15" id="KW-0460">Magnesium</keyword>
<keyword evidence="11 15" id="KW-0067">ATP-binding</keyword>
<comment type="function">
    <text evidence="2 15">Catalyzes the phosphorylation of pyruvate to phosphoenolpyruvate.</text>
</comment>
<dbReference type="AlphaFoldDB" id="B4REC9"/>
<organism evidence="19 20">
    <name type="scientific">Phenylobacterium zucineum (strain HLK1)</name>
    <dbReference type="NCBI Taxonomy" id="450851"/>
    <lineage>
        <taxon>Bacteria</taxon>
        <taxon>Pseudomonadati</taxon>
        <taxon>Pseudomonadota</taxon>
        <taxon>Alphaproteobacteria</taxon>
        <taxon>Caulobacterales</taxon>
        <taxon>Caulobacteraceae</taxon>
        <taxon>Phenylobacterium</taxon>
    </lineage>
</organism>
<evidence type="ECO:0000256" key="6">
    <source>
        <dbReference type="ARBA" id="ARBA00021623"/>
    </source>
</evidence>
<keyword evidence="8 15" id="KW-0479">Metal-binding</keyword>
<proteinExistence type="inferred from homology"/>
<evidence type="ECO:0000256" key="10">
    <source>
        <dbReference type="ARBA" id="ARBA00022777"/>
    </source>
</evidence>
<dbReference type="Pfam" id="PF01326">
    <property type="entry name" value="PPDK_N"/>
    <property type="match status" value="1"/>
</dbReference>
<dbReference type="FunFam" id="3.30.470.20:FF:000017">
    <property type="entry name" value="Phosphoenolpyruvate synthase"/>
    <property type="match status" value="1"/>
</dbReference>
<dbReference type="Gene3D" id="3.30.470.20">
    <property type="entry name" value="ATP-grasp fold, B domain"/>
    <property type="match status" value="1"/>
</dbReference>
<dbReference type="InterPro" id="IPR018274">
    <property type="entry name" value="PEP_util_AS"/>
</dbReference>
<dbReference type="KEGG" id="pzu:PHZ_c0457"/>
<evidence type="ECO:0000256" key="1">
    <source>
        <dbReference type="ARBA" id="ARBA00001946"/>
    </source>
</evidence>
<evidence type="ECO:0000313" key="19">
    <source>
        <dbReference type="EMBL" id="ACG76871.1"/>
    </source>
</evidence>
<dbReference type="GO" id="GO:0008986">
    <property type="term" value="F:pyruvate, water dikinase activity"/>
    <property type="evidence" value="ECO:0007669"/>
    <property type="project" value="UniProtKB-EC"/>
</dbReference>
<evidence type="ECO:0000313" key="20">
    <source>
        <dbReference type="Proteomes" id="UP000001868"/>
    </source>
</evidence>
<dbReference type="InterPro" id="IPR013815">
    <property type="entry name" value="ATP_grasp_subdomain_1"/>
</dbReference>
<dbReference type="InterPro" id="IPR040442">
    <property type="entry name" value="Pyrv_kinase-like_dom_sf"/>
</dbReference>